<dbReference type="KEGG" id="nvr:FEJ81_16240"/>
<dbReference type="GeneID" id="40266855"/>
<keyword evidence="1" id="KW-1133">Transmembrane helix</keyword>
<evidence type="ECO:0000259" key="2">
    <source>
        <dbReference type="Pfam" id="PF26452"/>
    </source>
</evidence>
<evidence type="ECO:0000313" key="4">
    <source>
        <dbReference type="Proteomes" id="UP000302218"/>
    </source>
</evidence>
<keyword evidence="1" id="KW-0812">Transmembrane</keyword>
<dbReference type="AlphaFoldDB" id="A0A4P8WKG8"/>
<reference evidence="4" key="1">
    <citation type="submission" date="2019-05" db="EMBL/GenBank/DDBJ databases">
        <title>Genome sequence and methylation pattern of the halophilic Archaeon Natrinema versiforme BOL5-4.</title>
        <authorList>
            <person name="DasSarma P."/>
            <person name="Anton B.P."/>
            <person name="DasSarma S.L."/>
            <person name="Martinez F.L."/>
            <person name="Guzman D."/>
            <person name="Roberts R.J."/>
            <person name="DasSarma S."/>
        </authorList>
    </citation>
    <scope>NUCLEOTIDE SEQUENCE [LARGE SCALE GENOMIC DNA]</scope>
    <source>
        <strain evidence="4">BOL5-4</strain>
    </source>
</reference>
<organism evidence="3 4">
    <name type="scientific">Natrinema versiforme</name>
    <dbReference type="NCBI Taxonomy" id="88724"/>
    <lineage>
        <taxon>Archaea</taxon>
        <taxon>Methanobacteriati</taxon>
        <taxon>Methanobacteriota</taxon>
        <taxon>Stenosarchaea group</taxon>
        <taxon>Halobacteria</taxon>
        <taxon>Halobacteriales</taxon>
        <taxon>Natrialbaceae</taxon>
        <taxon>Natrinema</taxon>
    </lineage>
</organism>
<dbReference type="EMBL" id="CP040330">
    <property type="protein sequence ID" value="QCS43824.1"/>
    <property type="molecule type" value="Genomic_DNA"/>
</dbReference>
<protein>
    <submittedName>
        <fullName evidence="3">Cytochrome-ba3 oxidase subunit</fullName>
    </submittedName>
</protein>
<feature type="transmembrane region" description="Helical" evidence="1">
    <location>
        <begin position="32"/>
        <end position="52"/>
    </location>
</feature>
<keyword evidence="1" id="KW-0472">Membrane</keyword>
<feature type="domain" description="DUF8131" evidence="2">
    <location>
        <begin position="4"/>
        <end position="66"/>
    </location>
</feature>
<dbReference type="Proteomes" id="UP000302218">
    <property type="component" value="Chromosome"/>
</dbReference>
<sequence length="71" mass="7022">MTLETVTPRYAAAVGLLAVVPVLVYGVTNSGLAGLVSAVNVAVIIGSLYLAMSPVEGSHGAHSATDNGAAR</sequence>
<gene>
    <name evidence="3" type="ORF">FEJ81_16240</name>
</gene>
<accession>A0A4P8WKG8</accession>
<evidence type="ECO:0000313" key="3">
    <source>
        <dbReference type="EMBL" id="QCS43824.1"/>
    </source>
</evidence>
<dbReference type="InterPro" id="IPR058444">
    <property type="entry name" value="DUF8131"/>
</dbReference>
<feature type="transmembrane region" description="Helical" evidence="1">
    <location>
        <begin position="6"/>
        <end position="25"/>
    </location>
</feature>
<proteinExistence type="predicted"/>
<dbReference type="Pfam" id="PF26452">
    <property type="entry name" value="DUF8131"/>
    <property type="match status" value="1"/>
</dbReference>
<name>A0A4P8WKG8_9EURY</name>
<dbReference type="OrthoDB" id="170780at2157"/>
<dbReference type="RefSeq" id="WP_138246275.1">
    <property type="nucleotide sequence ID" value="NZ_CP040330.1"/>
</dbReference>
<evidence type="ECO:0000256" key="1">
    <source>
        <dbReference type="SAM" id="Phobius"/>
    </source>
</evidence>